<protein>
    <submittedName>
        <fullName evidence="2">Uncharacterized protein</fullName>
    </submittedName>
</protein>
<comment type="caution">
    <text evidence="2">The sequence shown here is derived from an EMBL/GenBank/DDBJ whole genome shotgun (WGS) entry which is preliminary data.</text>
</comment>
<sequence length="76" mass="8611">MQEALKWAQQTWKSPCQKIMFGKHAGLAALAFFESEPSHSRDPCNKGSQDGCNNKRNTWHKNISHSSRGAQTKPHF</sequence>
<organism evidence="2 3">
    <name type="scientific">Austropuccinia psidii MF-1</name>
    <dbReference type="NCBI Taxonomy" id="1389203"/>
    <lineage>
        <taxon>Eukaryota</taxon>
        <taxon>Fungi</taxon>
        <taxon>Dikarya</taxon>
        <taxon>Basidiomycota</taxon>
        <taxon>Pucciniomycotina</taxon>
        <taxon>Pucciniomycetes</taxon>
        <taxon>Pucciniales</taxon>
        <taxon>Sphaerophragmiaceae</taxon>
        <taxon>Austropuccinia</taxon>
    </lineage>
</organism>
<gene>
    <name evidence="2" type="ORF">O181_067001</name>
</gene>
<evidence type="ECO:0000313" key="3">
    <source>
        <dbReference type="Proteomes" id="UP000765509"/>
    </source>
</evidence>
<feature type="region of interest" description="Disordered" evidence="1">
    <location>
        <begin position="37"/>
        <end position="76"/>
    </location>
</feature>
<proteinExistence type="predicted"/>
<dbReference type="EMBL" id="AVOT02033400">
    <property type="protein sequence ID" value="MBW0527286.1"/>
    <property type="molecule type" value="Genomic_DNA"/>
</dbReference>
<feature type="compositionally biased region" description="Polar residues" evidence="1">
    <location>
        <begin position="46"/>
        <end position="56"/>
    </location>
</feature>
<name>A0A9Q3EYR4_9BASI</name>
<dbReference type="Proteomes" id="UP000765509">
    <property type="component" value="Unassembled WGS sequence"/>
</dbReference>
<evidence type="ECO:0000313" key="2">
    <source>
        <dbReference type="EMBL" id="MBW0527286.1"/>
    </source>
</evidence>
<keyword evidence="3" id="KW-1185">Reference proteome</keyword>
<dbReference type="AlphaFoldDB" id="A0A9Q3EYR4"/>
<reference evidence="2" key="1">
    <citation type="submission" date="2021-03" db="EMBL/GenBank/DDBJ databases">
        <title>Draft genome sequence of rust myrtle Austropuccinia psidii MF-1, a brazilian biotype.</title>
        <authorList>
            <person name="Quecine M.C."/>
            <person name="Pachon D.M.R."/>
            <person name="Bonatelli M.L."/>
            <person name="Correr F.H."/>
            <person name="Franceschini L.M."/>
            <person name="Leite T.F."/>
            <person name="Margarido G.R.A."/>
            <person name="Almeida C.A."/>
            <person name="Ferrarezi J.A."/>
            <person name="Labate C.A."/>
        </authorList>
    </citation>
    <scope>NUCLEOTIDE SEQUENCE</scope>
    <source>
        <strain evidence="2">MF-1</strain>
    </source>
</reference>
<accession>A0A9Q3EYR4</accession>
<evidence type="ECO:0000256" key="1">
    <source>
        <dbReference type="SAM" id="MobiDB-lite"/>
    </source>
</evidence>